<keyword evidence="11 12" id="KW-0234">DNA repair</keyword>
<dbReference type="GO" id="GO:0008821">
    <property type="term" value="F:crossover junction DNA endonuclease activity"/>
    <property type="evidence" value="ECO:0007669"/>
    <property type="project" value="UniProtKB-UniRule"/>
</dbReference>
<keyword evidence="5 12" id="KW-0255">Endonuclease</keyword>
<name>A0A8J7DYV0_9CYAN</name>
<feature type="binding site" evidence="12">
    <location>
        <position position="69"/>
    </location>
    <ligand>
        <name>Mg(2+)</name>
        <dbReference type="ChEBI" id="CHEBI:18420"/>
        <label>2</label>
    </ligand>
</feature>
<evidence type="ECO:0000256" key="3">
    <source>
        <dbReference type="ARBA" id="ARBA00022722"/>
    </source>
</evidence>
<dbReference type="Pfam" id="PF02075">
    <property type="entry name" value="RuvC"/>
    <property type="match status" value="1"/>
</dbReference>
<dbReference type="InterPro" id="IPR012337">
    <property type="entry name" value="RNaseH-like_sf"/>
</dbReference>
<dbReference type="SUPFAM" id="SSF53098">
    <property type="entry name" value="Ribonuclease H-like"/>
    <property type="match status" value="1"/>
</dbReference>
<evidence type="ECO:0000256" key="2">
    <source>
        <dbReference type="ARBA" id="ARBA00022490"/>
    </source>
</evidence>
<dbReference type="CDD" id="cd16962">
    <property type="entry name" value="RuvC"/>
    <property type="match status" value="1"/>
</dbReference>
<dbReference type="GO" id="GO:0048476">
    <property type="term" value="C:Holliday junction resolvase complex"/>
    <property type="evidence" value="ECO:0007669"/>
    <property type="project" value="UniProtKB-UniRule"/>
</dbReference>
<evidence type="ECO:0000256" key="1">
    <source>
        <dbReference type="ARBA" id="ARBA00009518"/>
    </source>
</evidence>
<keyword evidence="8 12" id="KW-0460">Magnesium</keyword>
<evidence type="ECO:0000256" key="8">
    <source>
        <dbReference type="ARBA" id="ARBA00022842"/>
    </source>
</evidence>
<keyword evidence="10 12" id="KW-0233">DNA recombination</keyword>
<comment type="catalytic activity">
    <reaction evidence="12">
        <text>Endonucleolytic cleavage at a junction such as a reciprocal single-stranded crossover between two homologous DNA duplexes (Holliday junction).</text>
        <dbReference type="EC" id="3.1.21.10"/>
    </reaction>
</comment>
<feature type="binding site" evidence="12">
    <location>
        <position position="8"/>
    </location>
    <ligand>
        <name>Mg(2+)</name>
        <dbReference type="ChEBI" id="CHEBI:18420"/>
        <label>1</label>
    </ligand>
</feature>
<evidence type="ECO:0000313" key="14">
    <source>
        <dbReference type="Proteomes" id="UP000654482"/>
    </source>
</evidence>
<protein>
    <recommendedName>
        <fullName evidence="12">Crossover junction endodeoxyribonuclease RuvC</fullName>
        <ecNumber evidence="12">3.1.21.10</ecNumber>
    </recommendedName>
    <alternativeName>
        <fullName evidence="12">Holliday junction nuclease RuvC</fullName>
    </alternativeName>
    <alternativeName>
        <fullName evidence="12">Holliday junction resolvase RuvC</fullName>
    </alternativeName>
</protein>
<feature type="active site" evidence="12">
    <location>
        <position position="141"/>
    </location>
</feature>
<dbReference type="AlphaFoldDB" id="A0A8J7DYV0"/>
<feature type="active site" evidence="12">
    <location>
        <position position="69"/>
    </location>
</feature>
<keyword evidence="2 12" id="KW-0963">Cytoplasm</keyword>
<evidence type="ECO:0000256" key="12">
    <source>
        <dbReference type="HAMAP-Rule" id="MF_00034"/>
    </source>
</evidence>
<comment type="subunit">
    <text evidence="12">Homodimer which binds Holliday junction (HJ) DNA. The HJ becomes 2-fold symmetrical on binding to RuvC with unstacked arms; it has a different conformation from HJ DNA in complex with RuvA. In the full resolvosome a probable DNA-RuvA(4)-RuvB(12)-RuvC(2) complex forms which resolves the HJ.</text>
</comment>
<dbReference type="Gene3D" id="3.30.420.10">
    <property type="entry name" value="Ribonuclease H-like superfamily/Ribonuclease H"/>
    <property type="match status" value="1"/>
</dbReference>
<dbReference type="EC" id="3.1.21.10" evidence="12"/>
<comment type="subcellular location">
    <subcellularLocation>
        <location evidence="12">Cytoplasm</location>
    </subcellularLocation>
</comment>
<comment type="caution">
    <text evidence="13">The sequence shown here is derived from an EMBL/GenBank/DDBJ whole genome shotgun (WGS) entry which is preliminary data.</text>
</comment>
<proteinExistence type="inferred from homology"/>
<keyword evidence="9 12" id="KW-0238">DNA-binding</keyword>
<dbReference type="GO" id="GO:0006281">
    <property type="term" value="P:DNA repair"/>
    <property type="evidence" value="ECO:0007669"/>
    <property type="project" value="UniProtKB-UniRule"/>
</dbReference>
<evidence type="ECO:0000256" key="7">
    <source>
        <dbReference type="ARBA" id="ARBA00022801"/>
    </source>
</evidence>
<comment type="cofactor">
    <cofactor evidence="12">
        <name>Mg(2+)</name>
        <dbReference type="ChEBI" id="CHEBI:18420"/>
    </cofactor>
    <text evidence="12">Binds 2 Mg(2+) ion per subunit.</text>
</comment>
<dbReference type="PANTHER" id="PTHR30194">
    <property type="entry name" value="CROSSOVER JUNCTION ENDODEOXYRIBONUCLEASE RUVC"/>
    <property type="match status" value="1"/>
</dbReference>
<gene>
    <name evidence="12" type="primary">ruvC</name>
    <name evidence="13" type="ORF">IQ249_17500</name>
</gene>
<feature type="binding site" evidence="12">
    <location>
        <position position="141"/>
    </location>
    <ligand>
        <name>Mg(2+)</name>
        <dbReference type="ChEBI" id="CHEBI:18420"/>
        <label>1</label>
    </ligand>
</feature>
<evidence type="ECO:0000256" key="10">
    <source>
        <dbReference type="ARBA" id="ARBA00023172"/>
    </source>
</evidence>
<evidence type="ECO:0000256" key="6">
    <source>
        <dbReference type="ARBA" id="ARBA00022763"/>
    </source>
</evidence>
<keyword evidence="3 12" id="KW-0540">Nuclease</keyword>
<sequence length="161" mass="17616">MNKWLGIDPGLATVGWAVLEEVPHKPPHLIDYGIIETHKSFPTPQRLAELEEDLATLIAEFKPTCVVLEMPFFSRQIKAAGSVLQAVGIINLVCFREAGIIPIQLHQSSWKAHLGNGRADKEEVATMLKNLFDLPHLPVDDSVDAIGIGYAGLCGLTNNIK</sequence>
<evidence type="ECO:0000256" key="9">
    <source>
        <dbReference type="ARBA" id="ARBA00023125"/>
    </source>
</evidence>
<reference evidence="13" key="1">
    <citation type="submission" date="2020-10" db="EMBL/GenBank/DDBJ databases">
        <authorList>
            <person name="Castelo-Branco R."/>
            <person name="Eusebio N."/>
            <person name="Adriana R."/>
            <person name="Vieira A."/>
            <person name="Brugerolle De Fraissinette N."/>
            <person name="Rezende De Castro R."/>
            <person name="Schneider M.P."/>
            <person name="Vasconcelos V."/>
            <person name="Leao P.N."/>
        </authorList>
    </citation>
    <scope>NUCLEOTIDE SEQUENCE</scope>
    <source>
        <strain evidence="13">LEGE 07157</strain>
    </source>
</reference>
<evidence type="ECO:0000313" key="13">
    <source>
        <dbReference type="EMBL" id="MBE9117695.1"/>
    </source>
</evidence>
<dbReference type="GO" id="GO:0005737">
    <property type="term" value="C:cytoplasm"/>
    <property type="evidence" value="ECO:0007669"/>
    <property type="project" value="UniProtKB-SubCell"/>
</dbReference>
<keyword evidence="7 12" id="KW-0378">Hydrolase</keyword>
<dbReference type="InterPro" id="IPR002176">
    <property type="entry name" value="X-over_junc_endoDNase_RuvC"/>
</dbReference>
<dbReference type="InterPro" id="IPR036397">
    <property type="entry name" value="RNaseH_sf"/>
</dbReference>
<keyword evidence="6 12" id="KW-0227">DNA damage</keyword>
<dbReference type="GO" id="GO:0003677">
    <property type="term" value="F:DNA binding"/>
    <property type="evidence" value="ECO:0007669"/>
    <property type="project" value="UniProtKB-KW"/>
</dbReference>
<evidence type="ECO:0000256" key="11">
    <source>
        <dbReference type="ARBA" id="ARBA00023204"/>
    </source>
</evidence>
<comment type="function">
    <text evidence="12">The RuvA-RuvB-RuvC complex processes Holliday junction (HJ) DNA during genetic recombination and DNA repair. Endonuclease that resolves HJ intermediates. Cleaves cruciform DNA by making single-stranded nicks across the HJ at symmetrical positions within the homologous arms, yielding a 5'-phosphate and a 3'-hydroxyl group; requires a central core of homology in the junction. The consensus cleavage sequence is 5'-(A/T)TT(C/G)-3'. Cleavage occurs on the 3'-side of the TT dinucleotide at the point of strand exchange. HJ branch migration catalyzed by RuvA-RuvB allows RuvC to scan DNA until it finds its consensus sequence, where it cleaves and resolves the cruciform DNA.</text>
</comment>
<organism evidence="13 14">
    <name type="scientific">Lusitaniella coriacea LEGE 07157</name>
    <dbReference type="NCBI Taxonomy" id="945747"/>
    <lineage>
        <taxon>Bacteria</taxon>
        <taxon>Bacillati</taxon>
        <taxon>Cyanobacteriota</taxon>
        <taxon>Cyanophyceae</taxon>
        <taxon>Spirulinales</taxon>
        <taxon>Lusitaniellaceae</taxon>
        <taxon>Lusitaniella</taxon>
    </lineage>
</organism>
<dbReference type="EMBL" id="JADEWZ010000028">
    <property type="protein sequence ID" value="MBE9117695.1"/>
    <property type="molecule type" value="Genomic_DNA"/>
</dbReference>
<dbReference type="GO" id="GO:0000287">
    <property type="term" value="F:magnesium ion binding"/>
    <property type="evidence" value="ECO:0007669"/>
    <property type="project" value="UniProtKB-UniRule"/>
</dbReference>
<dbReference type="PANTHER" id="PTHR30194:SF3">
    <property type="entry name" value="CROSSOVER JUNCTION ENDODEOXYRIBONUCLEASE RUVC"/>
    <property type="match status" value="1"/>
</dbReference>
<keyword evidence="14" id="KW-1185">Reference proteome</keyword>
<dbReference type="PRINTS" id="PR00696">
    <property type="entry name" value="RSOLVASERUVC"/>
</dbReference>
<dbReference type="GO" id="GO:0006310">
    <property type="term" value="P:DNA recombination"/>
    <property type="evidence" value="ECO:0007669"/>
    <property type="project" value="UniProtKB-UniRule"/>
</dbReference>
<keyword evidence="4 12" id="KW-0479">Metal-binding</keyword>
<accession>A0A8J7DYV0</accession>
<dbReference type="HAMAP" id="MF_00034">
    <property type="entry name" value="RuvC"/>
    <property type="match status" value="1"/>
</dbReference>
<feature type="active site" evidence="12">
    <location>
        <position position="8"/>
    </location>
</feature>
<comment type="similarity">
    <text evidence="1 12">Belongs to the RuvC family.</text>
</comment>
<evidence type="ECO:0000256" key="4">
    <source>
        <dbReference type="ARBA" id="ARBA00022723"/>
    </source>
</evidence>
<dbReference type="RefSeq" id="WP_194030777.1">
    <property type="nucleotide sequence ID" value="NZ_JADEWZ010000028.1"/>
</dbReference>
<evidence type="ECO:0000256" key="5">
    <source>
        <dbReference type="ARBA" id="ARBA00022759"/>
    </source>
</evidence>
<dbReference type="Proteomes" id="UP000654482">
    <property type="component" value="Unassembled WGS sequence"/>
</dbReference>